<keyword evidence="2" id="KW-1185">Reference proteome</keyword>
<evidence type="ECO:0000313" key="2">
    <source>
        <dbReference type="Proteomes" id="UP000199636"/>
    </source>
</evidence>
<dbReference type="EMBL" id="FNDS01000004">
    <property type="protein sequence ID" value="SDH89715.1"/>
    <property type="molecule type" value="Genomic_DNA"/>
</dbReference>
<evidence type="ECO:0000313" key="1">
    <source>
        <dbReference type="EMBL" id="SDH89715.1"/>
    </source>
</evidence>
<accession>A0A1G8G5S5</accession>
<dbReference type="Proteomes" id="UP000199636">
    <property type="component" value="Unassembled WGS sequence"/>
</dbReference>
<protein>
    <submittedName>
        <fullName evidence="1">Uncharacterized protein</fullName>
    </submittedName>
</protein>
<dbReference type="OrthoDB" id="6859500at2"/>
<dbReference type="AlphaFoldDB" id="A0A1G8G5S5"/>
<dbReference type="STRING" id="428992.SAMN05216272_10428"/>
<dbReference type="RefSeq" id="WP_090262464.1">
    <property type="nucleotide sequence ID" value="NZ_FNDS01000004.1"/>
</dbReference>
<reference evidence="2" key="1">
    <citation type="submission" date="2016-10" db="EMBL/GenBank/DDBJ databases">
        <authorList>
            <person name="Varghese N."/>
            <person name="Submissions S."/>
        </authorList>
    </citation>
    <scope>NUCLEOTIDE SEQUENCE [LARGE SCALE GENOMIC DNA]</scope>
    <source>
        <strain evidence="2">CCM 7469</strain>
    </source>
</reference>
<gene>
    <name evidence="1" type="ORF">SAMN05216272_10428</name>
</gene>
<name>A0A1G8G5S5_9PSED</name>
<organism evidence="1 2">
    <name type="scientific">Pseudomonas panipatensis</name>
    <dbReference type="NCBI Taxonomy" id="428992"/>
    <lineage>
        <taxon>Bacteria</taxon>
        <taxon>Pseudomonadati</taxon>
        <taxon>Pseudomonadota</taxon>
        <taxon>Gammaproteobacteria</taxon>
        <taxon>Pseudomonadales</taxon>
        <taxon>Pseudomonadaceae</taxon>
        <taxon>Pseudomonas</taxon>
    </lineage>
</organism>
<proteinExistence type="predicted"/>
<sequence>MSDSQLRIPLTDTCLVCSGFRLQVAGRPSLEVDGDLLWAVEQRIWRPLAVELLARSHGVQVTPLSPDRQPAFEAQQLLAWCGEAVLVRQLAQVEDIPGALAWWQAQAGIASLPAQAWDSVSYAWGCLLRVDRGCLGLAPAVFEYLLLPTDRAAVYLGHLALDWRSLRFIPR</sequence>